<organism evidence="11 12">
    <name type="scientific">Hahella chejuensis (strain KCTC 2396)</name>
    <dbReference type="NCBI Taxonomy" id="349521"/>
    <lineage>
        <taxon>Bacteria</taxon>
        <taxon>Pseudomonadati</taxon>
        <taxon>Pseudomonadota</taxon>
        <taxon>Gammaproteobacteria</taxon>
        <taxon>Oceanospirillales</taxon>
        <taxon>Hahellaceae</taxon>
        <taxon>Hahella</taxon>
    </lineage>
</organism>
<keyword evidence="2" id="KW-0547">Nucleotide-binding</keyword>
<dbReference type="eggNOG" id="COG2204">
    <property type="taxonomic scope" value="Bacteria"/>
</dbReference>
<protein>
    <submittedName>
        <fullName evidence="11">Sigma 54-dependent transcriptional activator containing CheY-like receiver domain</fullName>
    </submittedName>
</protein>
<dbReference type="PROSITE" id="PS00688">
    <property type="entry name" value="SIGMA54_INTERACT_3"/>
    <property type="match status" value="1"/>
</dbReference>
<dbReference type="PROSITE" id="PS00675">
    <property type="entry name" value="SIGMA54_INTERACT_1"/>
    <property type="match status" value="1"/>
</dbReference>
<dbReference type="GO" id="GO:0005524">
    <property type="term" value="F:ATP binding"/>
    <property type="evidence" value="ECO:0007669"/>
    <property type="project" value="UniProtKB-KW"/>
</dbReference>
<dbReference type="InterPro" id="IPR001789">
    <property type="entry name" value="Sig_transdc_resp-reg_receiver"/>
</dbReference>
<reference evidence="11 12" key="1">
    <citation type="journal article" date="2005" name="Nucleic Acids Res.">
        <title>Genomic blueprint of Hahella chejuensis, a marine microbe producing an algicidal agent.</title>
        <authorList>
            <person name="Jeong H."/>
            <person name="Yim J.H."/>
            <person name="Lee C."/>
            <person name="Choi S.-H."/>
            <person name="Park Y.K."/>
            <person name="Yoon S.H."/>
            <person name="Hur C.-G."/>
            <person name="Kang H.-Y."/>
            <person name="Kim D."/>
            <person name="Lee H.H."/>
            <person name="Park K.H."/>
            <person name="Park S.-H."/>
            <person name="Park H.-S."/>
            <person name="Lee H.K."/>
            <person name="Oh T.K."/>
            <person name="Kim J.F."/>
        </authorList>
    </citation>
    <scope>NUCLEOTIDE SEQUENCE [LARGE SCALE GENOMIC DNA]</scope>
    <source>
        <strain evidence="11 12">KCTC 2396</strain>
    </source>
</reference>
<name>Q2SNF9_HAHCH</name>
<keyword evidence="6" id="KW-0238">DNA-binding</keyword>
<dbReference type="InterPro" id="IPR025944">
    <property type="entry name" value="Sigma_54_int_dom_CS"/>
</dbReference>
<dbReference type="FunFam" id="3.40.50.2300:FF:000018">
    <property type="entry name" value="DNA-binding transcriptional regulator NtrC"/>
    <property type="match status" value="1"/>
</dbReference>
<dbReference type="GO" id="GO:0006355">
    <property type="term" value="P:regulation of DNA-templated transcription"/>
    <property type="evidence" value="ECO:0007669"/>
    <property type="project" value="InterPro"/>
</dbReference>
<dbReference type="GO" id="GO:0043565">
    <property type="term" value="F:sequence-specific DNA binding"/>
    <property type="evidence" value="ECO:0007669"/>
    <property type="project" value="InterPro"/>
</dbReference>
<dbReference type="InterPro" id="IPR002078">
    <property type="entry name" value="Sigma_54_int"/>
</dbReference>
<evidence type="ECO:0000259" key="9">
    <source>
        <dbReference type="PROSITE" id="PS50045"/>
    </source>
</evidence>
<evidence type="ECO:0000256" key="7">
    <source>
        <dbReference type="ARBA" id="ARBA00023163"/>
    </source>
</evidence>
<dbReference type="CDD" id="cd17549">
    <property type="entry name" value="REC_DctD-like"/>
    <property type="match status" value="1"/>
</dbReference>
<dbReference type="PANTHER" id="PTHR32071:SF57">
    <property type="entry name" value="C4-DICARBOXYLATE TRANSPORT TRANSCRIPTIONAL REGULATORY PROTEIN DCTD"/>
    <property type="match status" value="1"/>
</dbReference>
<dbReference type="InterPro" id="IPR025662">
    <property type="entry name" value="Sigma_54_int_dom_ATP-bd_1"/>
</dbReference>
<keyword evidence="12" id="KW-1185">Reference proteome</keyword>
<dbReference type="InterPro" id="IPR003593">
    <property type="entry name" value="AAA+_ATPase"/>
</dbReference>
<dbReference type="InterPro" id="IPR025943">
    <property type="entry name" value="Sigma_54_int_dom_ATP-bd_2"/>
</dbReference>
<feature type="domain" description="Response regulatory" evidence="10">
    <location>
        <begin position="4"/>
        <end position="115"/>
    </location>
</feature>
<gene>
    <name evidence="11" type="ordered locus">HCH_00925</name>
</gene>
<dbReference type="SUPFAM" id="SSF46689">
    <property type="entry name" value="Homeodomain-like"/>
    <property type="match status" value="1"/>
</dbReference>
<dbReference type="OrthoDB" id="9804019at2"/>
<dbReference type="FunFam" id="3.40.50.300:FF:000006">
    <property type="entry name" value="DNA-binding transcriptional regulator NtrC"/>
    <property type="match status" value="1"/>
</dbReference>
<dbReference type="RefSeq" id="WP_011394890.1">
    <property type="nucleotide sequence ID" value="NC_007645.1"/>
</dbReference>
<dbReference type="Pfam" id="PF02954">
    <property type="entry name" value="HTH_8"/>
    <property type="match status" value="1"/>
</dbReference>
<dbReference type="EMBL" id="CP000155">
    <property type="protein sequence ID" value="ABC27815.1"/>
    <property type="molecule type" value="Genomic_DNA"/>
</dbReference>
<keyword evidence="1 8" id="KW-0597">Phosphoprotein</keyword>
<evidence type="ECO:0000256" key="4">
    <source>
        <dbReference type="ARBA" id="ARBA00023012"/>
    </source>
</evidence>
<feature type="modified residue" description="4-aspartylphosphate" evidence="8">
    <location>
        <position position="53"/>
    </location>
</feature>
<dbReference type="PROSITE" id="PS50045">
    <property type="entry name" value="SIGMA54_INTERACT_4"/>
    <property type="match status" value="1"/>
</dbReference>
<dbReference type="Gene3D" id="1.10.8.60">
    <property type="match status" value="1"/>
</dbReference>
<dbReference type="KEGG" id="hch:HCH_00925"/>
<dbReference type="Pfam" id="PF00072">
    <property type="entry name" value="Response_reg"/>
    <property type="match status" value="1"/>
</dbReference>
<evidence type="ECO:0000256" key="5">
    <source>
        <dbReference type="ARBA" id="ARBA00023015"/>
    </source>
</evidence>
<keyword evidence="4" id="KW-0902">Two-component regulatory system</keyword>
<dbReference type="SUPFAM" id="SSF52172">
    <property type="entry name" value="CheY-like"/>
    <property type="match status" value="1"/>
</dbReference>
<dbReference type="InterPro" id="IPR027417">
    <property type="entry name" value="P-loop_NTPase"/>
</dbReference>
<evidence type="ECO:0000256" key="6">
    <source>
        <dbReference type="ARBA" id="ARBA00023125"/>
    </source>
</evidence>
<evidence type="ECO:0000313" key="12">
    <source>
        <dbReference type="Proteomes" id="UP000000238"/>
    </source>
</evidence>
<evidence type="ECO:0000313" key="11">
    <source>
        <dbReference type="EMBL" id="ABC27815.1"/>
    </source>
</evidence>
<accession>Q2SNF9</accession>
<dbReference type="InterPro" id="IPR002197">
    <property type="entry name" value="HTH_Fis"/>
</dbReference>
<evidence type="ECO:0000256" key="1">
    <source>
        <dbReference type="ARBA" id="ARBA00022553"/>
    </source>
</evidence>
<feature type="domain" description="Sigma-54 factor interaction" evidence="9">
    <location>
        <begin position="141"/>
        <end position="370"/>
    </location>
</feature>
<dbReference type="SMART" id="SM00448">
    <property type="entry name" value="REC"/>
    <property type="match status" value="1"/>
</dbReference>
<dbReference type="STRING" id="349521.HCH_00925"/>
<dbReference type="Pfam" id="PF00158">
    <property type="entry name" value="Sigma54_activat"/>
    <property type="match status" value="1"/>
</dbReference>
<dbReference type="Proteomes" id="UP000000238">
    <property type="component" value="Chromosome"/>
</dbReference>
<dbReference type="HOGENOM" id="CLU_000445_0_5_6"/>
<dbReference type="InterPro" id="IPR009057">
    <property type="entry name" value="Homeodomain-like_sf"/>
</dbReference>
<dbReference type="Pfam" id="PF25601">
    <property type="entry name" value="AAA_lid_14"/>
    <property type="match status" value="1"/>
</dbReference>
<dbReference type="GO" id="GO:0000160">
    <property type="term" value="P:phosphorelay signal transduction system"/>
    <property type="evidence" value="ECO:0007669"/>
    <property type="project" value="UniProtKB-KW"/>
</dbReference>
<keyword evidence="5" id="KW-0805">Transcription regulation</keyword>
<dbReference type="SMART" id="SM00382">
    <property type="entry name" value="AAA"/>
    <property type="match status" value="1"/>
</dbReference>
<keyword evidence="7" id="KW-0804">Transcription</keyword>
<evidence type="ECO:0000256" key="2">
    <source>
        <dbReference type="ARBA" id="ARBA00022741"/>
    </source>
</evidence>
<dbReference type="SUPFAM" id="SSF52540">
    <property type="entry name" value="P-loop containing nucleoside triphosphate hydrolases"/>
    <property type="match status" value="1"/>
</dbReference>
<proteinExistence type="predicted"/>
<evidence type="ECO:0000259" key="10">
    <source>
        <dbReference type="PROSITE" id="PS50110"/>
    </source>
</evidence>
<evidence type="ECO:0000256" key="8">
    <source>
        <dbReference type="PROSITE-ProRule" id="PRU00169"/>
    </source>
</evidence>
<dbReference type="InterPro" id="IPR058031">
    <property type="entry name" value="AAA_lid_NorR"/>
</dbReference>
<dbReference type="CDD" id="cd00009">
    <property type="entry name" value="AAA"/>
    <property type="match status" value="1"/>
</dbReference>
<dbReference type="AlphaFoldDB" id="Q2SNF9"/>
<dbReference type="PANTHER" id="PTHR32071">
    <property type="entry name" value="TRANSCRIPTIONAL REGULATORY PROTEIN"/>
    <property type="match status" value="1"/>
</dbReference>
<dbReference type="PROSITE" id="PS50110">
    <property type="entry name" value="RESPONSE_REGULATORY"/>
    <property type="match status" value="1"/>
</dbReference>
<keyword evidence="3" id="KW-0067">ATP-binding</keyword>
<dbReference type="PROSITE" id="PS00676">
    <property type="entry name" value="SIGMA54_INTERACT_2"/>
    <property type="match status" value="1"/>
</dbReference>
<sequence length="452" mass="50748">MTNLVYIIDDDSSVREALEEWLALADLEARGWTSAEAALQTIDESFAGVVVSDVRMPGMDGMALLQKMPKNIPVLLITGHGDIAMAVEAMKQGAYDFIEKPFQPTHLVDAIKRACRQRSLLLENERLRKALASQQGLESILIGDSPGIKRLRRHVHELAQLDVDVLIHGETGVGKELVARCLHDFGKRAKHPFVALNVAAIPENLFESELFGHTASAFTGAQKAQAGKFEYANKGTLFLDEVESMPLHFQVKVLRALQEREVVRLGSHQAVALDVRVVAATKEDLKKAGDEGRFRSDLYYRLMVAELRIPPLRERREDIALLFAHFLKLAAQKHDKEAPELRGDDWIALESHNWPGNVRELKNLAERYLLRSQFSDESIREVLSGEKLDMSSPSDQSLASRVAEYEKAVISAELTAKKGNINQVMEELDLPRRTLNQKMQRYGLRREDFLGG</sequence>
<dbReference type="Gene3D" id="3.40.50.2300">
    <property type="match status" value="1"/>
</dbReference>
<dbReference type="InterPro" id="IPR011006">
    <property type="entry name" value="CheY-like_superfamily"/>
</dbReference>
<evidence type="ECO:0000256" key="3">
    <source>
        <dbReference type="ARBA" id="ARBA00022840"/>
    </source>
</evidence>
<dbReference type="Gene3D" id="3.40.50.300">
    <property type="entry name" value="P-loop containing nucleotide triphosphate hydrolases"/>
    <property type="match status" value="1"/>
</dbReference>
<dbReference type="Gene3D" id="1.10.10.60">
    <property type="entry name" value="Homeodomain-like"/>
    <property type="match status" value="1"/>
</dbReference>